<proteinExistence type="predicted"/>
<dbReference type="PROSITE" id="PS50850">
    <property type="entry name" value="MFS"/>
    <property type="match status" value="1"/>
</dbReference>
<feature type="domain" description="Major facilitator superfamily (MFS) profile" evidence="7">
    <location>
        <begin position="1"/>
        <end position="210"/>
    </location>
</feature>
<feature type="transmembrane region" description="Helical" evidence="6">
    <location>
        <begin position="24"/>
        <end position="50"/>
    </location>
</feature>
<feature type="transmembrane region" description="Helical" evidence="6">
    <location>
        <begin position="89"/>
        <end position="111"/>
    </location>
</feature>
<comment type="subcellular location">
    <subcellularLocation>
        <location evidence="1">Membrane</location>
        <topology evidence="1">Multi-pass membrane protein</topology>
    </subcellularLocation>
</comment>
<feature type="transmembrane region" description="Helical" evidence="6">
    <location>
        <begin position="186"/>
        <end position="206"/>
    </location>
</feature>
<dbReference type="RefSeq" id="XP_035827916.1">
    <property type="nucleotide sequence ID" value="XM_035972023.1"/>
</dbReference>
<evidence type="ECO:0000313" key="9">
    <source>
        <dbReference type="RefSeq" id="XP_035827916.1"/>
    </source>
</evidence>
<dbReference type="Gene3D" id="1.20.1250.20">
    <property type="entry name" value="MFS general substrate transporter like domains"/>
    <property type="match status" value="1"/>
</dbReference>
<dbReference type="InterPro" id="IPR005828">
    <property type="entry name" value="MFS_sugar_transport-like"/>
</dbReference>
<keyword evidence="5 6" id="KW-0472">Membrane</keyword>
<evidence type="ECO:0000313" key="8">
    <source>
        <dbReference type="Proteomes" id="UP000694888"/>
    </source>
</evidence>
<evidence type="ECO:0000256" key="1">
    <source>
        <dbReference type="ARBA" id="ARBA00004141"/>
    </source>
</evidence>
<keyword evidence="2" id="KW-0813">Transport</keyword>
<dbReference type="PANTHER" id="PTHR23503">
    <property type="entry name" value="SOLUTE CARRIER FAMILY 2"/>
    <property type="match status" value="1"/>
</dbReference>
<protein>
    <submittedName>
        <fullName evidence="9">Solute carrier family 2, facilitated glucose transporter member 3</fullName>
    </submittedName>
</protein>
<feature type="transmembrane region" description="Helical" evidence="6">
    <location>
        <begin position="117"/>
        <end position="144"/>
    </location>
</feature>
<feature type="transmembrane region" description="Helical" evidence="6">
    <location>
        <begin position="156"/>
        <end position="180"/>
    </location>
</feature>
<keyword evidence="9" id="KW-0762">Sugar transport</keyword>
<evidence type="ECO:0000256" key="3">
    <source>
        <dbReference type="ARBA" id="ARBA00022692"/>
    </source>
</evidence>
<keyword evidence="4 6" id="KW-1133">Transmembrane helix</keyword>
<gene>
    <name evidence="9" type="primary">LOC101861608</name>
</gene>
<dbReference type="InterPro" id="IPR020846">
    <property type="entry name" value="MFS_dom"/>
</dbReference>
<dbReference type="InterPro" id="IPR045263">
    <property type="entry name" value="GLUT"/>
</dbReference>
<evidence type="ECO:0000256" key="6">
    <source>
        <dbReference type="SAM" id="Phobius"/>
    </source>
</evidence>
<organism evidence="8 9">
    <name type="scientific">Aplysia californica</name>
    <name type="common">California sea hare</name>
    <dbReference type="NCBI Taxonomy" id="6500"/>
    <lineage>
        <taxon>Eukaryota</taxon>
        <taxon>Metazoa</taxon>
        <taxon>Spiralia</taxon>
        <taxon>Lophotrochozoa</taxon>
        <taxon>Mollusca</taxon>
        <taxon>Gastropoda</taxon>
        <taxon>Heterobranchia</taxon>
        <taxon>Euthyneura</taxon>
        <taxon>Tectipleura</taxon>
        <taxon>Aplysiida</taxon>
        <taxon>Aplysioidea</taxon>
        <taxon>Aplysiidae</taxon>
        <taxon>Aplysia</taxon>
    </lineage>
</organism>
<dbReference type="Proteomes" id="UP000694888">
    <property type="component" value="Unplaced"/>
</dbReference>
<accession>A0ABM1VZS3</accession>
<dbReference type="SUPFAM" id="SSF103473">
    <property type="entry name" value="MFS general substrate transporter"/>
    <property type="match status" value="1"/>
</dbReference>
<dbReference type="GeneID" id="101861608"/>
<evidence type="ECO:0000256" key="2">
    <source>
        <dbReference type="ARBA" id="ARBA00022448"/>
    </source>
</evidence>
<evidence type="ECO:0000259" key="7">
    <source>
        <dbReference type="PROSITE" id="PS50850"/>
    </source>
</evidence>
<sequence length="281" mass="31457">MVEVMGNRVSAFGLFRSKFLRKPLIIAIVLGLQQNWCGMNGILFFSTSLFEDAGISKRESRYATSGIGVIFFVSNMVSIGILPRFGRKTIFLMGTIGMAICCAVLAISMLYKEEVTALKYVNVCVSLMIIAFYALGPICVFWTMMSELFPHSARGAGIGVAFMCSFAGFFAHCYLFPYMLNMMHSYTFFVFTGIDVLMAVFVAVYIPETKNKSFAEIAATWTHTPHEIENQMENPSLYDSGLNTKEIVIQTVFKEMQETKAGTLYKVDLIEEQNLETKVST</sequence>
<dbReference type="PANTHER" id="PTHR23503:SF8">
    <property type="entry name" value="FACILITATED GLUCOSE TRANSPORTER PROTEIN 1"/>
    <property type="match status" value="1"/>
</dbReference>
<keyword evidence="8" id="KW-1185">Reference proteome</keyword>
<keyword evidence="3 6" id="KW-0812">Transmembrane</keyword>
<evidence type="ECO:0000256" key="5">
    <source>
        <dbReference type="ARBA" id="ARBA00023136"/>
    </source>
</evidence>
<reference evidence="9" key="1">
    <citation type="submission" date="2025-08" db="UniProtKB">
        <authorList>
            <consortium name="RefSeq"/>
        </authorList>
    </citation>
    <scope>IDENTIFICATION</scope>
</reference>
<evidence type="ECO:0000256" key="4">
    <source>
        <dbReference type="ARBA" id="ARBA00022989"/>
    </source>
</evidence>
<name>A0ABM1VZS3_APLCA</name>
<dbReference type="Pfam" id="PF00083">
    <property type="entry name" value="Sugar_tr"/>
    <property type="match status" value="1"/>
</dbReference>
<feature type="transmembrane region" description="Helical" evidence="6">
    <location>
        <begin position="62"/>
        <end position="82"/>
    </location>
</feature>
<dbReference type="InterPro" id="IPR036259">
    <property type="entry name" value="MFS_trans_sf"/>
</dbReference>